<feature type="non-terminal residue" evidence="1">
    <location>
        <position position="83"/>
    </location>
</feature>
<protein>
    <submittedName>
        <fullName evidence="1">DUF2859 domain-containing protein</fullName>
    </submittedName>
</protein>
<evidence type="ECO:0000313" key="1">
    <source>
        <dbReference type="EMBL" id="MDP0971636.1"/>
    </source>
</evidence>
<name>A0AAW8AQ60_KLEPN</name>
<sequence>ANRERLAAMGATGIVVRANTGSDFLRIRALSGGLPMAPAPAVWLGEQLMALGASVVPLLILPDGRITQAVPVPISVPSVKGRP</sequence>
<organism evidence="1 2">
    <name type="scientific">Klebsiella pneumoniae</name>
    <dbReference type="NCBI Taxonomy" id="573"/>
    <lineage>
        <taxon>Bacteria</taxon>
        <taxon>Pseudomonadati</taxon>
        <taxon>Pseudomonadota</taxon>
        <taxon>Gammaproteobacteria</taxon>
        <taxon>Enterobacterales</taxon>
        <taxon>Enterobacteriaceae</taxon>
        <taxon>Klebsiella/Raoultella group</taxon>
        <taxon>Klebsiella</taxon>
        <taxon>Klebsiella pneumoniae complex</taxon>
    </lineage>
</organism>
<feature type="non-terminal residue" evidence="1">
    <location>
        <position position="1"/>
    </location>
</feature>
<proteinExistence type="predicted"/>
<dbReference type="Pfam" id="PF11072">
    <property type="entry name" value="DUF2859"/>
    <property type="match status" value="1"/>
</dbReference>
<gene>
    <name evidence="1" type="ORF">Q6294_32350</name>
</gene>
<dbReference type="AlphaFoldDB" id="A0AAW8AQ60"/>
<reference evidence="1" key="1">
    <citation type="submission" date="2023-07" db="EMBL/GenBank/DDBJ databases">
        <authorList>
            <person name="Peng Z."/>
        </authorList>
    </citation>
    <scope>NUCLEOTIDE SEQUENCE</scope>
    <source>
        <strain evidence="1">KP219</strain>
    </source>
</reference>
<evidence type="ECO:0000313" key="2">
    <source>
        <dbReference type="Proteomes" id="UP001244490"/>
    </source>
</evidence>
<dbReference type="InterPro" id="IPR021300">
    <property type="entry name" value="Integr_conj_element_PFL4695"/>
</dbReference>
<accession>A0AAW8AQ60</accession>
<dbReference type="Proteomes" id="UP001244490">
    <property type="component" value="Unassembled WGS sequence"/>
</dbReference>
<dbReference type="EMBL" id="JAUUIA010001014">
    <property type="protein sequence ID" value="MDP0971636.1"/>
    <property type="molecule type" value="Genomic_DNA"/>
</dbReference>
<dbReference type="RefSeq" id="WP_305202670.1">
    <property type="nucleotide sequence ID" value="NZ_JAUUIA010001014.1"/>
</dbReference>
<comment type="caution">
    <text evidence="1">The sequence shown here is derived from an EMBL/GenBank/DDBJ whole genome shotgun (WGS) entry which is preliminary data.</text>
</comment>